<organism evidence="13">
    <name type="scientific">Theileria annulata</name>
    <dbReference type="NCBI Taxonomy" id="5874"/>
    <lineage>
        <taxon>Eukaryota</taxon>
        <taxon>Sar</taxon>
        <taxon>Alveolata</taxon>
        <taxon>Apicomplexa</taxon>
        <taxon>Aconoidasida</taxon>
        <taxon>Piroplasmida</taxon>
        <taxon>Theileriidae</taxon>
        <taxon>Theileria</taxon>
    </lineage>
</organism>
<evidence type="ECO:0000256" key="4">
    <source>
        <dbReference type="ARBA" id="ARBA00009439"/>
    </source>
</evidence>
<keyword evidence="7" id="KW-0862">Zinc</keyword>
<dbReference type="GO" id="GO:0016887">
    <property type="term" value="F:ATP hydrolysis activity"/>
    <property type="evidence" value="ECO:0007669"/>
    <property type="project" value="InterPro"/>
</dbReference>
<comment type="subcellular location">
    <subcellularLocation>
        <location evidence="3">Chromosome</location>
    </subcellularLocation>
    <subcellularLocation>
        <location evidence="2">Nucleus</location>
    </subcellularLocation>
</comment>
<comment type="cofactor">
    <cofactor evidence="1">
        <name>Zn(2+)</name>
        <dbReference type="ChEBI" id="CHEBI:29105"/>
    </cofactor>
</comment>
<dbReference type="EMBL" id="UIVT01000002">
    <property type="protein sequence ID" value="SVP91948.1"/>
    <property type="molecule type" value="Genomic_DNA"/>
</dbReference>
<feature type="coiled-coil region" evidence="10">
    <location>
        <begin position="795"/>
        <end position="885"/>
    </location>
</feature>
<name>A0A3B0MR88_THEAN</name>
<gene>
    <name evidence="12" type="ORF">TAT_000201400</name>
    <name evidence="13" type="ORF">TAV_000201700</name>
</gene>
<keyword evidence="5" id="KW-0158">Chromosome</keyword>
<evidence type="ECO:0000256" key="5">
    <source>
        <dbReference type="ARBA" id="ARBA00022454"/>
    </source>
</evidence>
<evidence type="ECO:0000259" key="11">
    <source>
        <dbReference type="Pfam" id="PF13476"/>
    </source>
</evidence>
<evidence type="ECO:0000256" key="1">
    <source>
        <dbReference type="ARBA" id="ARBA00001947"/>
    </source>
</evidence>
<dbReference type="PANTHER" id="PTHR18867:SF12">
    <property type="entry name" value="DNA REPAIR PROTEIN RAD50"/>
    <property type="match status" value="1"/>
</dbReference>
<dbReference type="VEuPathDB" id="PiroplasmaDB:TA11630"/>
<feature type="coiled-coil region" evidence="10">
    <location>
        <begin position="381"/>
        <end position="510"/>
    </location>
</feature>
<feature type="coiled-coil region" evidence="10">
    <location>
        <begin position="292"/>
        <end position="341"/>
    </location>
</feature>
<comment type="similarity">
    <text evidence="4">Belongs to the SMC family. RAD50 subfamily.</text>
</comment>
<dbReference type="GO" id="GO:0003691">
    <property type="term" value="F:double-stranded telomeric DNA binding"/>
    <property type="evidence" value="ECO:0007669"/>
    <property type="project" value="TreeGrafter"/>
</dbReference>
<dbReference type="SUPFAM" id="SSF52540">
    <property type="entry name" value="P-loop containing nucleoside triphosphate hydrolases"/>
    <property type="match status" value="1"/>
</dbReference>
<keyword evidence="8" id="KW-0539">Nucleus</keyword>
<dbReference type="GO" id="GO:0030870">
    <property type="term" value="C:Mre11 complex"/>
    <property type="evidence" value="ECO:0007669"/>
    <property type="project" value="TreeGrafter"/>
</dbReference>
<proteinExistence type="inferred from homology"/>
<evidence type="ECO:0000256" key="8">
    <source>
        <dbReference type="ARBA" id="ARBA00023242"/>
    </source>
</evidence>
<dbReference type="GO" id="GO:0007004">
    <property type="term" value="P:telomere maintenance via telomerase"/>
    <property type="evidence" value="ECO:0007669"/>
    <property type="project" value="TreeGrafter"/>
</dbReference>
<dbReference type="GO" id="GO:0070192">
    <property type="term" value="P:chromosome organization involved in meiotic cell cycle"/>
    <property type="evidence" value="ECO:0007669"/>
    <property type="project" value="TreeGrafter"/>
</dbReference>
<dbReference type="AlphaFoldDB" id="A0A3B0MR88"/>
<dbReference type="PANTHER" id="PTHR18867">
    <property type="entry name" value="RAD50"/>
    <property type="match status" value="1"/>
</dbReference>
<dbReference type="InterPro" id="IPR038729">
    <property type="entry name" value="Rad50/SbcC_AAA"/>
</dbReference>
<reference evidence="13" key="1">
    <citation type="submission" date="2018-07" db="EMBL/GenBank/DDBJ databases">
        <authorList>
            <person name="Quirk P.G."/>
            <person name="Krulwich T.A."/>
        </authorList>
    </citation>
    <scope>NUCLEOTIDE SEQUENCE</scope>
    <source>
        <strain evidence="13">Anand</strain>
    </source>
</reference>
<accession>A0A3B0MR88</accession>
<evidence type="ECO:0000256" key="7">
    <source>
        <dbReference type="ARBA" id="ARBA00022833"/>
    </source>
</evidence>
<feature type="coiled-coil region" evidence="10">
    <location>
        <begin position="233"/>
        <end position="267"/>
    </location>
</feature>
<keyword evidence="10" id="KW-0175">Coiled coil</keyword>
<comment type="catalytic activity">
    <reaction evidence="9">
        <text>ATP + H2O = ADP + phosphate + H(+)</text>
        <dbReference type="Rhea" id="RHEA:13065"/>
        <dbReference type="ChEBI" id="CHEBI:15377"/>
        <dbReference type="ChEBI" id="CHEBI:15378"/>
        <dbReference type="ChEBI" id="CHEBI:30616"/>
        <dbReference type="ChEBI" id="CHEBI:43474"/>
        <dbReference type="ChEBI" id="CHEBI:456216"/>
    </reaction>
</comment>
<keyword evidence="6" id="KW-0479">Metal-binding</keyword>
<sequence>MTTINSIEIRGIRSFTPYRTEFLQFEKPLTLIVGKNGSGKTTLVESLKAVTSGTLPPGQSKGRTFVFNNKLNKSSEVKASIKITFNTHTNETVSASRSYTVTTDKTDPKKLTFKGTENVLNVTSQDGKKKSLALKTTDMDIAVPLLMGMSKALLDNVIFCHQDENNWPLEDPSKIKSRFDDLLETSRYTKALQSIQRAKREQEDMIILKKSKLDAYKSQILQVKILNLNLSQIADLRKQLETSRQEISKTKKEIELTQRQMNEMNEKMLAKRKYFEESSSKYNEYCEAEAFYTRVKKEFETMNEQLDEIYEEPLDQIRNYHKALTNELKASESKSENLTKSIDMLSMNLNDQHEKLRKINSHENNVLILKEKYSFNSKRITEIYNEILQEFSLNLEDLEEEAIKSKIESLSIPTIEENILNDENQNLENELKKLQTSLLNTTGKIAAFNVMLKTVNAELKEHEEIASEYEKVNIHKNNLNKELESLSEDIKSLENQLNELHLKKEDMLSKGFRMKNMIMTKTDINREEISSAIKFLNYIIDNDSKHIESYNKLLSSLNLDENKLIQVMKRIFDELFIKDDKVLKDIYDSVNRLHKSSKVKASCGKCGNEVELLLTDMSFEPYNELIRILTNNRIKEYVKYFEKVLNEDRRDNEDDGFEINEYNMILHDITTLKQNLSNKKLAVEWKTKELQQTMIKLEKIAESTTKMAKSKDEKAFIISEKDKITSETNELQANVDNINNKLKQNKADLNNMQNTRNVKYNKFKSMYNELVSMNQSNRQIQLKINEYPPNVSDKITNINQNIDKLNESIKSNKEKQNALTSEIREKKRLNELLEQNITYKEQEQLLQESKSRFEKLELEMSGKDVKEIKADYDKITNECSSLSHKIATMNGMLISREENAAKLSEMLSSDSFSRAQSQYMETYIELKSHIVAKMDLEKYYKYLESSLHNYHLEKINNINSSLKRIWREVYTGTHIDYIQSETINMDFLDILVNKRFNCCLVQSKVDKDVSPTEISSHSYSYRVVMVTPNGVELDMKGHCSAGERILSSLVVRMALIECFSTNCTILALDEPTTNLDKDNTQSLENSLSKLVNESNLNFQLMIITHDEGFANKMATLCSCDKYIKLEKNDTFTKIRTIRF</sequence>
<evidence type="ECO:0000256" key="9">
    <source>
        <dbReference type="ARBA" id="ARBA00049360"/>
    </source>
</evidence>
<dbReference type="GO" id="GO:0051880">
    <property type="term" value="F:G-quadruplex DNA binding"/>
    <property type="evidence" value="ECO:0007669"/>
    <property type="project" value="TreeGrafter"/>
</dbReference>
<dbReference type="GO" id="GO:0000794">
    <property type="term" value="C:condensed nuclear chromosome"/>
    <property type="evidence" value="ECO:0007669"/>
    <property type="project" value="TreeGrafter"/>
</dbReference>
<feature type="domain" description="Rad50/SbcC-type AAA" evidence="11">
    <location>
        <begin position="6"/>
        <end position="255"/>
    </location>
</feature>
<dbReference type="Gene3D" id="3.40.50.300">
    <property type="entry name" value="P-loop containing nucleotide triphosphate hydrolases"/>
    <property type="match status" value="2"/>
</dbReference>
<evidence type="ECO:0000256" key="2">
    <source>
        <dbReference type="ARBA" id="ARBA00004123"/>
    </source>
</evidence>
<dbReference type="Pfam" id="PF13476">
    <property type="entry name" value="AAA_23"/>
    <property type="match status" value="1"/>
</dbReference>
<dbReference type="GO" id="GO:0046872">
    <property type="term" value="F:metal ion binding"/>
    <property type="evidence" value="ECO:0007669"/>
    <property type="project" value="UniProtKB-KW"/>
</dbReference>
<dbReference type="GO" id="GO:0043047">
    <property type="term" value="F:single-stranded telomeric DNA binding"/>
    <property type="evidence" value="ECO:0007669"/>
    <property type="project" value="TreeGrafter"/>
</dbReference>
<dbReference type="InterPro" id="IPR027417">
    <property type="entry name" value="P-loop_NTPase"/>
</dbReference>
<protein>
    <submittedName>
        <fullName evidence="13">DNA repair protein rad50, putative</fullName>
    </submittedName>
</protein>
<dbReference type="GO" id="GO:0000722">
    <property type="term" value="P:telomere maintenance via recombination"/>
    <property type="evidence" value="ECO:0007669"/>
    <property type="project" value="TreeGrafter"/>
</dbReference>
<evidence type="ECO:0000313" key="12">
    <source>
        <dbReference type="EMBL" id="SVP91948.1"/>
    </source>
</evidence>
<evidence type="ECO:0000313" key="13">
    <source>
        <dbReference type="EMBL" id="SVP92225.1"/>
    </source>
</evidence>
<evidence type="ECO:0000256" key="3">
    <source>
        <dbReference type="ARBA" id="ARBA00004286"/>
    </source>
</evidence>
<dbReference type="GO" id="GO:0006302">
    <property type="term" value="P:double-strand break repair"/>
    <property type="evidence" value="ECO:0007669"/>
    <property type="project" value="InterPro"/>
</dbReference>
<dbReference type="EMBL" id="UIVS01000002">
    <property type="protein sequence ID" value="SVP92225.1"/>
    <property type="molecule type" value="Genomic_DNA"/>
</dbReference>
<evidence type="ECO:0000256" key="6">
    <source>
        <dbReference type="ARBA" id="ARBA00022723"/>
    </source>
</evidence>
<feature type="coiled-coil region" evidence="10">
    <location>
        <begin position="721"/>
        <end position="755"/>
    </location>
</feature>
<evidence type="ECO:0000256" key="10">
    <source>
        <dbReference type="SAM" id="Coils"/>
    </source>
</evidence>